<feature type="chain" id="PRO_5019226298" description="ESAT-6 secretion machinery protein EssA" evidence="1">
    <location>
        <begin position="24"/>
        <end position="186"/>
    </location>
</feature>
<protein>
    <recommendedName>
        <fullName evidence="4">ESAT-6 secretion machinery protein EssA</fullName>
    </recommendedName>
</protein>
<keyword evidence="3" id="KW-1185">Reference proteome</keyword>
<dbReference type="OrthoDB" id="2192851at2"/>
<reference evidence="2 3" key="1">
    <citation type="submission" date="2017-05" db="EMBL/GenBank/DDBJ databases">
        <title>Vagococcus spp. assemblies.</title>
        <authorList>
            <person name="Gulvik C.A."/>
        </authorList>
    </citation>
    <scope>NUCLEOTIDE SEQUENCE [LARGE SCALE GENOMIC DNA]</scope>
    <source>
        <strain evidence="2 3">SS1995</strain>
    </source>
</reference>
<feature type="signal peptide" evidence="1">
    <location>
        <begin position="1"/>
        <end position="23"/>
    </location>
</feature>
<dbReference type="RefSeq" id="WP_125984561.1">
    <property type="nucleotide sequence ID" value="NZ_NGJS01000017.1"/>
</dbReference>
<name>A0A429ZUE0_9ENTE</name>
<dbReference type="AlphaFoldDB" id="A0A429ZUE0"/>
<evidence type="ECO:0008006" key="4">
    <source>
        <dbReference type="Google" id="ProtNLM"/>
    </source>
</evidence>
<dbReference type="EMBL" id="NGJS01000017">
    <property type="protein sequence ID" value="RST97351.1"/>
    <property type="molecule type" value="Genomic_DNA"/>
</dbReference>
<dbReference type="Proteomes" id="UP000287857">
    <property type="component" value="Unassembled WGS sequence"/>
</dbReference>
<organism evidence="2 3">
    <name type="scientific">Vagococcus vulneris</name>
    <dbReference type="NCBI Taxonomy" id="1977869"/>
    <lineage>
        <taxon>Bacteria</taxon>
        <taxon>Bacillati</taxon>
        <taxon>Bacillota</taxon>
        <taxon>Bacilli</taxon>
        <taxon>Lactobacillales</taxon>
        <taxon>Enterococcaceae</taxon>
        <taxon>Vagococcus</taxon>
    </lineage>
</organism>
<proteinExistence type="predicted"/>
<evidence type="ECO:0000313" key="3">
    <source>
        <dbReference type="Proteomes" id="UP000287857"/>
    </source>
</evidence>
<keyword evidence="1" id="KW-0732">Signal</keyword>
<gene>
    <name evidence="2" type="ORF">CBF37_09725</name>
</gene>
<evidence type="ECO:0000313" key="2">
    <source>
        <dbReference type="EMBL" id="RST97351.1"/>
    </source>
</evidence>
<sequence length="186" mass="20084">MKKIWSLALLALITFGFSTMVSANNPLTTNEKAILKELESVTSADGTIYKIPTDKLTQVENTLKANTYTDKQTAEVLDLVKASKKLVHNTSKGIKGKGGNIIDFGKQLPETTKKEIRANFTKAASILELKVDPKTLSLVTKNDKTATNGPVVKATGGNYLKSFGAVSSLFIGALVLGFSTKKYWLA</sequence>
<evidence type="ECO:0000256" key="1">
    <source>
        <dbReference type="SAM" id="SignalP"/>
    </source>
</evidence>
<accession>A0A429ZUE0</accession>
<comment type="caution">
    <text evidence="2">The sequence shown here is derived from an EMBL/GenBank/DDBJ whole genome shotgun (WGS) entry which is preliminary data.</text>
</comment>